<dbReference type="AlphaFoldDB" id="A0A923NEE5"/>
<keyword evidence="3" id="KW-1185">Reference proteome</keyword>
<proteinExistence type="predicted"/>
<comment type="caution">
    <text evidence="2">The sequence shown here is derived from an EMBL/GenBank/DDBJ whole genome shotgun (WGS) entry which is preliminary data.</text>
</comment>
<dbReference type="EMBL" id="JACRWC010000027">
    <property type="protein sequence ID" value="MBC5998670.1"/>
    <property type="molecule type" value="Genomic_DNA"/>
</dbReference>
<protein>
    <submittedName>
        <fullName evidence="2">Uncharacterized protein</fullName>
    </submittedName>
</protein>
<reference evidence="2" key="1">
    <citation type="submission" date="2020-08" db="EMBL/GenBank/DDBJ databases">
        <authorList>
            <person name="Liu C."/>
            <person name="Sun Q."/>
        </authorList>
    </citation>
    <scope>NUCLEOTIDE SEQUENCE</scope>
    <source>
        <strain evidence="2">BX16</strain>
    </source>
</reference>
<keyword evidence="1" id="KW-0175">Coiled coil</keyword>
<dbReference type="RefSeq" id="WP_249286226.1">
    <property type="nucleotide sequence ID" value="NZ_JACRWC010000027.1"/>
</dbReference>
<feature type="coiled-coil region" evidence="1">
    <location>
        <begin position="69"/>
        <end position="96"/>
    </location>
</feature>
<dbReference type="Proteomes" id="UP000644115">
    <property type="component" value="Unassembled WGS sequence"/>
</dbReference>
<sequence>MQNIKRFVEHAKMDHEERLQDIRIQMKSLPPGDLIFARKNQKYYCVQKLNDQRFGITRDQQLVQGLALKRYLQEERDALQDNLKILDKVLKDCQNTSFDDIMQSLPPGFRQLPREYYRFKKKKKKYCKNPYYPEHLIYKTNGGELVRSKSEQSIGNALEDYGIEYTYDEGIIVGTRCYYADFVITCRDGTQIIWEHFGLIDSDKDYREHALQRMKDYREHGCYQWKNLIYTFEEDVRSLEIIRQIIEEFVLPRYW</sequence>
<evidence type="ECO:0000313" key="2">
    <source>
        <dbReference type="EMBL" id="MBC5998670.1"/>
    </source>
</evidence>
<organism evidence="2 3">
    <name type="scientific">Lentihominibacter faecis</name>
    <dbReference type="NCBI Taxonomy" id="2764712"/>
    <lineage>
        <taxon>Bacteria</taxon>
        <taxon>Bacillati</taxon>
        <taxon>Bacillota</taxon>
        <taxon>Clostridia</taxon>
        <taxon>Peptostreptococcales</taxon>
        <taxon>Anaerovoracaceae</taxon>
        <taxon>Lentihominibacter</taxon>
    </lineage>
</organism>
<accession>A0A923NEE5</accession>
<name>A0A923NEE5_9FIRM</name>
<evidence type="ECO:0000313" key="3">
    <source>
        <dbReference type="Proteomes" id="UP000644115"/>
    </source>
</evidence>
<evidence type="ECO:0000256" key="1">
    <source>
        <dbReference type="SAM" id="Coils"/>
    </source>
</evidence>
<gene>
    <name evidence="2" type="ORF">H8876_01360</name>
</gene>